<feature type="region of interest" description="Disordered" evidence="1">
    <location>
        <begin position="1"/>
        <end position="134"/>
    </location>
</feature>
<dbReference type="OrthoDB" id="2106979at2759"/>
<feature type="compositionally biased region" description="Acidic residues" evidence="1">
    <location>
        <begin position="60"/>
        <end position="73"/>
    </location>
</feature>
<reference evidence="2 3" key="1">
    <citation type="journal article" date="2018" name="Plant J.">
        <title>Genome sequences of Chlorella sorokiniana UTEX 1602 and Micractinium conductrix SAG 241.80: implications to maltose excretion by a green alga.</title>
        <authorList>
            <person name="Arriola M.B."/>
            <person name="Velmurugan N."/>
            <person name="Zhang Y."/>
            <person name="Plunkett M.H."/>
            <person name="Hondzo H."/>
            <person name="Barney B.M."/>
        </authorList>
    </citation>
    <scope>NUCLEOTIDE SEQUENCE [LARGE SCALE GENOMIC DNA]</scope>
    <source>
        <strain evidence="3">UTEX 1602</strain>
    </source>
</reference>
<feature type="compositionally biased region" description="Acidic residues" evidence="1">
    <location>
        <begin position="89"/>
        <end position="107"/>
    </location>
</feature>
<keyword evidence="3" id="KW-1185">Reference proteome</keyword>
<dbReference type="EMBL" id="LHPG02000005">
    <property type="protein sequence ID" value="PRW58438.1"/>
    <property type="molecule type" value="Genomic_DNA"/>
</dbReference>
<protein>
    <submittedName>
        <fullName evidence="2">Uncharacterized protein</fullName>
    </submittedName>
</protein>
<dbReference type="Proteomes" id="UP000239899">
    <property type="component" value="Unassembled WGS sequence"/>
</dbReference>
<dbReference type="Gene3D" id="3.90.530.10">
    <property type="entry name" value="XPA C-terminal domain"/>
    <property type="match status" value="1"/>
</dbReference>
<name>A0A2P6TWJ5_CHLSO</name>
<sequence length="710" mass="77592">MSGRPQRQRHAPQRFGTFASAAQAEDLEAPSQSSEEEQEAAPRQRGKAPAAGRRRRVQESEDEEAEEESEGSEAEPPPRKRGRKQAAAAEEESEEGSDEDSSGEEEAAAAPPRQARRQPRFVPPPPKEPRSGSDMLGLLFACPALIDALLEPDGLRPVTLVARDAAHLAAALGASTADMSDLWCQLARRVDPRLAASGAAVALPQALEVVQRAVRADPARHQRLRTTDAEKEYRVTRGELKGLPFTTEYSYSFWASSIKMFSKLDVLAIAHRKWGTMAVLDEERAAAAAKSSRAKASREAQRDRREQQLVKALQKAGLAGPKSRSHSRNMRRRLKAFLKKGQGSVQELVQSAQREQEAEEGRLKRQHELFARLHEEGLDSERWGTAVQRYIGGQAGRQTLEQAVEAAKAAKQQVNDREARRTRITELFTQQGLAAFLPQQNAWGGQWGGYYGNYSRVSGHIDYVERGQGSEDAVLAAAQALQAREQARVAREARILELLAAEGLQPHYNFCYDYVQNGNGSEEEALAAARAAGERQAARAARQARITELLEAEGLQHLAFLCDAYVARGQGSEEEAMQRAREAAQAEAALQARREALEAALQAEGMALDGDVELAAAVYRFVDLGAGTLAEALVGAQAAHQAVQERAQRREQLTALMAAEGLSLVDWEWRLPGLRLYLQTGGGNKTAEEFVAQARAMSQPAPAGLQAYAV</sequence>
<evidence type="ECO:0000256" key="1">
    <source>
        <dbReference type="SAM" id="MobiDB-lite"/>
    </source>
</evidence>
<dbReference type="CDD" id="cd21075">
    <property type="entry name" value="DBD_XPA-like"/>
    <property type="match status" value="1"/>
</dbReference>
<feature type="compositionally biased region" description="Low complexity" evidence="1">
    <location>
        <begin position="41"/>
        <end position="51"/>
    </location>
</feature>
<evidence type="ECO:0000313" key="3">
    <source>
        <dbReference type="Proteomes" id="UP000239899"/>
    </source>
</evidence>
<comment type="caution">
    <text evidence="2">The sequence shown here is derived from an EMBL/GenBank/DDBJ whole genome shotgun (WGS) entry which is preliminary data.</text>
</comment>
<feature type="compositionally biased region" description="Basic residues" evidence="1">
    <location>
        <begin position="1"/>
        <end position="12"/>
    </location>
</feature>
<evidence type="ECO:0000313" key="2">
    <source>
        <dbReference type="EMBL" id="PRW58438.1"/>
    </source>
</evidence>
<gene>
    <name evidence="2" type="ORF">C2E21_2819</name>
</gene>
<dbReference type="InterPro" id="IPR037129">
    <property type="entry name" value="XPA_sf"/>
</dbReference>
<accession>A0A2P6TWJ5</accession>
<dbReference type="AlphaFoldDB" id="A0A2P6TWJ5"/>
<proteinExistence type="predicted"/>
<organism evidence="2 3">
    <name type="scientific">Chlorella sorokiniana</name>
    <name type="common">Freshwater green alga</name>
    <dbReference type="NCBI Taxonomy" id="3076"/>
    <lineage>
        <taxon>Eukaryota</taxon>
        <taxon>Viridiplantae</taxon>
        <taxon>Chlorophyta</taxon>
        <taxon>core chlorophytes</taxon>
        <taxon>Trebouxiophyceae</taxon>
        <taxon>Chlorellales</taxon>
        <taxon>Chlorellaceae</taxon>
        <taxon>Chlorella clade</taxon>
        <taxon>Chlorella</taxon>
    </lineage>
</organism>